<dbReference type="EnsemblMetazoa" id="MDOA007772-RB">
    <property type="protein sequence ID" value="MDOA007772-PB"/>
    <property type="gene ID" value="MDOA007772"/>
</dbReference>
<dbReference type="CDD" id="cd08662">
    <property type="entry name" value="M13"/>
    <property type="match status" value="1"/>
</dbReference>
<feature type="compositionally biased region" description="Low complexity" evidence="9">
    <location>
        <begin position="702"/>
        <end position="719"/>
    </location>
</feature>
<evidence type="ECO:0000313" key="13">
    <source>
        <dbReference type="EnsemblMetazoa" id="MDOA007772-PB"/>
    </source>
</evidence>
<keyword evidence="7" id="KW-0862">Zinc</keyword>
<evidence type="ECO:0000256" key="8">
    <source>
        <dbReference type="ARBA" id="ARBA00023049"/>
    </source>
</evidence>
<sequence length="743" mass="87713">MERKKFQNILWCISIWGLLPGHIVQGSPFNDVEKSIRLEKSEEIKKFIDETIDPCRDFYNFACGNWKRLNQADENEPRKSRHLNINKEFEVKLKEMLEGCNKEELNDNEKKVVDFYESCLQSDREWKREDNRNRFREITMEFGKMPVVEGERWSGDDFDWWQTIAKIVHKYGINIIFGYEVIPNPKNVSINTLVLKHQKFEFPLALYGNDALGNLWKQYHIKVSENLQDYFGLDAKLANQTAKDILDFESKLAKGGAHNRYGPDEYWSETTVSKLQRKYMPYLDMKQYFDLTFETIPDEIIIEQNEAYQHNMIEVIKSTPKKIVANYIFYKLINHFGSMKSSCLTETRKHFRNLLENMWYRRNNLQEIEKSVSNMFEDLLSVFNRTLISKAYKWINPRVRRYSIEKLNVLAINIYNYENVNFTEEYGDLILAPNDFIGNLKIIYSHKTARNREKFNQLSSPYYDSENMPLGPKYIRRENRILIPLAVLQPHLFRSTLYPLAVNFGQLGFHIAHAIVHAFDDEARYADKYGNEVDWWDHRSTVFFNDRTDCFRQQYRQYSFAGHPWPDSVVQSENIADNGGIRLAYQTYKTWYEYTFRPQNNLDQEQLPDLKYKNKKLFFISYAQTLCSNIHPDYFPIVLDKEYYPPECIRVTASLSNLEEFSQVFQCRKGSIMNPQDKCGDGSNNDKDNKHRQPGCRGGCGSSSSNNGNSSHGAQRTKQQQQQLQRNCCSINMASRWRLAFHV</sequence>
<evidence type="ECO:0000256" key="2">
    <source>
        <dbReference type="ARBA" id="ARBA00004401"/>
    </source>
</evidence>
<dbReference type="GO" id="GO:0016485">
    <property type="term" value="P:protein processing"/>
    <property type="evidence" value="ECO:0007669"/>
    <property type="project" value="TreeGrafter"/>
</dbReference>
<dbReference type="InterPro" id="IPR042089">
    <property type="entry name" value="Peptidase_M13_dom_2"/>
</dbReference>
<dbReference type="InterPro" id="IPR008753">
    <property type="entry name" value="Peptidase_M13_N"/>
</dbReference>
<accession>A0A1I8MRQ6</accession>
<dbReference type="VEuPathDB" id="VectorBase:MDOA007772"/>
<dbReference type="PROSITE" id="PS51885">
    <property type="entry name" value="NEPRILYSIN"/>
    <property type="match status" value="1"/>
</dbReference>
<evidence type="ECO:0000256" key="9">
    <source>
        <dbReference type="SAM" id="MobiDB-lite"/>
    </source>
</evidence>
<evidence type="ECO:0000256" key="5">
    <source>
        <dbReference type="ARBA" id="ARBA00022723"/>
    </source>
</evidence>
<comment type="subcellular location">
    <subcellularLocation>
        <location evidence="2">Cell membrane</location>
        <topology evidence="2">Single-pass type II membrane protein</topology>
    </subcellularLocation>
</comment>
<feature type="signal peptide" evidence="10">
    <location>
        <begin position="1"/>
        <end position="26"/>
    </location>
</feature>
<evidence type="ECO:0000256" key="7">
    <source>
        <dbReference type="ARBA" id="ARBA00022833"/>
    </source>
</evidence>
<dbReference type="PANTHER" id="PTHR11733">
    <property type="entry name" value="ZINC METALLOPROTEASE FAMILY M13 NEPRILYSIN-RELATED"/>
    <property type="match status" value="1"/>
</dbReference>
<keyword evidence="8" id="KW-0482">Metalloprotease</keyword>
<feature type="compositionally biased region" description="Basic and acidic residues" evidence="9">
    <location>
        <begin position="678"/>
        <end position="691"/>
    </location>
</feature>
<feature type="domain" description="Peptidase M13 C-terminal" evidence="11">
    <location>
        <begin position="474"/>
        <end position="679"/>
    </location>
</feature>
<organism evidence="13">
    <name type="scientific">Musca domestica</name>
    <name type="common">House fly</name>
    <dbReference type="NCBI Taxonomy" id="7370"/>
    <lineage>
        <taxon>Eukaryota</taxon>
        <taxon>Metazoa</taxon>
        <taxon>Ecdysozoa</taxon>
        <taxon>Arthropoda</taxon>
        <taxon>Hexapoda</taxon>
        <taxon>Insecta</taxon>
        <taxon>Pterygota</taxon>
        <taxon>Neoptera</taxon>
        <taxon>Endopterygota</taxon>
        <taxon>Diptera</taxon>
        <taxon>Brachycera</taxon>
        <taxon>Muscomorpha</taxon>
        <taxon>Muscoidea</taxon>
        <taxon>Muscidae</taxon>
        <taxon>Musca</taxon>
    </lineage>
</organism>
<evidence type="ECO:0000256" key="3">
    <source>
        <dbReference type="ARBA" id="ARBA00007357"/>
    </source>
</evidence>
<dbReference type="Gene3D" id="3.40.390.10">
    <property type="entry name" value="Collagenase (Catalytic Domain)"/>
    <property type="match status" value="1"/>
</dbReference>
<dbReference type="InterPro" id="IPR018497">
    <property type="entry name" value="Peptidase_M13_C"/>
</dbReference>
<dbReference type="AlphaFoldDB" id="A0A1I8MRQ6"/>
<dbReference type="eggNOG" id="KOG3624">
    <property type="taxonomic scope" value="Eukaryota"/>
</dbReference>
<evidence type="ECO:0008006" key="14">
    <source>
        <dbReference type="Google" id="ProtNLM"/>
    </source>
</evidence>
<dbReference type="PANTHER" id="PTHR11733:SF238">
    <property type="entry name" value="FI07649P-RELATED"/>
    <property type="match status" value="1"/>
</dbReference>
<feature type="domain" description="Peptidase M13 N-terminal" evidence="12">
    <location>
        <begin position="54"/>
        <end position="414"/>
    </location>
</feature>
<dbReference type="GO" id="GO:0004222">
    <property type="term" value="F:metalloendopeptidase activity"/>
    <property type="evidence" value="ECO:0007669"/>
    <property type="project" value="InterPro"/>
</dbReference>
<evidence type="ECO:0000256" key="10">
    <source>
        <dbReference type="SAM" id="SignalP"/>
    </source>
</evidence>
<dbReference type="InterPro" id="IPR000718">
    <property type="entry name" value="Peptidase_M13"/>
</dbReference>
<dbReference type="SUPFAM" id="SSF55486">
    <property type="entry name" value="Metalloproteases ('zincins'), catalytic domain"/>
    <property type="match status" value="1"/>
</dbReference>
<proteinExistence type="inferred from homology"/>
<dbReference type="VEuPathDB" id="VectorBase:MDOMA2_000516"/>
<keyword evidence="4" id="KW-0645">Protease</keyword>
<evidence type="ECO:0000259" key="11">
    <source>
        <dbReference type="Pfam" id="PF01431"/>
    </source>
</evidence>
<dbReference type="Gene3D" id="1.10.1380.10">
    <property type="entry name" value="Neutral endopeptidase , domain2"/>
    <property type="match status" value="1"/>
</dbReference>
<evidence type="ECO:0000259" key="12">
    <source>
        <dbReference type="Pfam" id="PF05649"/>
    </source>
</evidence>
<dbReference type="Pfam" id="PF01431">
    <property type="entry name" value="Peptidase_M13"/>
    <property type="match status" value="1"/>
</dbReference>
<feature type="chain" id="PRO_5043702652" description="Peptidase family M13" evidence="10">
    <location>
        <begin position="27"/>
        <end position="743"/>
    </location>
</feature>
<feature type="region of interest" description="Disordered" evidence="9">
    <location>
        <begin position="678"/>
        <end position="719"/>
    </location>
</feature>
<protein>
    <recommendedName>
        <fullName evidence="14">Peptidase family M13</fullName>
    </recommendedName>
</protein>
<keyword evidence="10" id="KW-0732">Signal</keyword>
<name>A0A1I8MRQ6_MUSDO</name>
<comment type="similarity">
    <text evidence="3">Belongs to the peptidase M13 family.</text>
</comment>
<dbReference type="InterPro" id="IPR024079">
    <property type="entry name" value="MetalloPept_cat_dom_sf"/>
</dbReference>
<reference evidence="13" key="1">
    <citation type="submission" date="2020-05" db="UniProtKB">
        <authorList>
            <consortium name="EnsemblMetazoa"/>
        </authorList>
    </citation>
    <scope>IDENTIFICATION</scope>
    <source>
        <strain evidence="13">Aabys</strain>
    </source>
</reference>
<evidence type="ECO:0000256" key="4">
    <source>
        <dbReference type="ARBA" id="ARBA00022670"/>
    </source>
</evidence>
<evidence type="ECO:0000256" key="6">
    <source>
        <dbReference type="ARBA" id="ARBA00022801"/>
    </source>
</evidence>
<dbReference type="GO" id="GO:0046872">
    <property type="term" value="F:metal ion binding"/>
    <property type="evidence" value="ECO:0007669"/>
    <property type="project" value="UniProtKB-KW"/>
</dbReference>
<keyword evidence="5" id="KW-0479">Metal-binding</keyword>
<dbReference type="Pfam" id="PF05649">
    <property type="entry name" value="Peptidase_M13_N"/>
    <property type="match status" value="1"/>
</dbReference>
<dbReference type="GO" id="GO:0005886">
    <property type="term" value="C:plasma membrane"/>
    <property type="evidence" value="ECO:0007669"/>
    <property type="project" value="UniProtKB-SubCell"/>
</dbReference>
<dbReference type="PRINTS" id="PR00786">
    <property type="entry name" value="NEPRILYSIN"/>
</dbReference>
<comment type="cofactor">
    <cofactor evidence="1">
        <name>Zn(2+)</name>
        <dbReference type="ChEBI" id="CHEBI:29105"/>
    </cofactor>
</comment>
<keyword evidence="6" id="KW-0378">Hydrolase</keyword>
<evidence type="ECO:0000256" key="1">
    <source>
        <dbReference type="ARBA" id="ARBA00001947"/>
    </source>
</evidence>